<sequence length="419" mass="42936">MTNEAQDHLGRPRVVVTGMGVKSPAGNDLDTFWSTLLAAESQAAPWTQVDPDRVPVKFGCEVKDLDAGAYLNSKEVRRQDRVALMAFMSAVDAAKQAGDLGADPARCGVVVGTGVGGLQTLEAQINLYQEKGADRVSPFLVPMMMTNASAGLISIQFGWTGPSLCVTTACAAGSNALGEGARLIRDGSADVVLAGGAECAITPTAISAFARMTALSTRNDDPKRASRPFDAGRDGFVMGEGAGFVVLETYERAVARGATILGEIAGYGRNCDAFHITSPSPGGAGAVACMTQALEDAGLEPSAISHVNAHGTSTPPNDAAESEACQKVFGGTTPPVTSSKGVTGHTIGAAGAIEAIATLLALRERTVPPVANYETPDPEISADIVHGSPRQVEGDAALSNSFGFGGHNASLVLRLPATA</sequence>
<dbReference type="InterPro" id="IPR000794">
    <property type="entry name" value="Beta-ketoacyl_synthase"/>
</dbReference>
<keyword evidence="5 14" id="KW-0444">Lipid biosynthesis</keyword>
<evidence type="ECO:0000313" key="18">
    <source>
        <dbReference type="EMBL" id="CAA9238917.1"/>
    </source>
</evidence>
<dbReference type="PANTHER" id="PTHR11712">
    <property type="entry name" value="POLYKETIDE SYNTHASE-RELATED"/>
    <property type="match status" value="1"/>
</dbReference>
<proteinExistence type="inferred from homology"/>
<dbReference type="InterPro" id="IPR020841">
    <property type="entry name" value="PKS_Beta-ketoAc_synthase_dom"/>
</dbReference>
<dbReference type="Pfam" id="PF00109">
    <property type="entry name" value="ketoacyl-synt"/>
    <property type="match status" value="1"/>
</dbReference>
<dbReference type="AlphaFoldDB" id="A0A6J4I371"/>
<keyword evidence="6 14" id="KW-0808">Transferase</keyword>
<evidence type="ECO:0000256" key="12">
    <source>
        <dbReference type="ARBA" id="ARBA00047318"/>
    </source>
</evidence>
<evidence type="ECO:0000256" key="9">
    <source>
        <dbReference type="ARBA" id="ARBA00023160"/>
    </source>
</evidence>
<dbReference type="InterPro" id="IPR017568">
    <property type="entry name" value="3-oxoacyl-ACP_synth-2"/>
</dbReference>
<keyword evidence="10 14" id="KW-0012">Acyltransferase</keyword>
<evidence type="ECO:0000256" key="3">
    <source>
        <dbReference type="ARBA" id="ARBA00012356"/>
    </source>
</evidence>
<evidence type="ECO:0000256" key="8">
    <source>
        <dbReference type="ARBA" id="ARBA00023098"/>
    </source>
</evidence>
<gene>
    <name evidence="18" type="ORF">AVDCRST_MAG50-2102</name>
</gene>
<dbReference type="GO" id="GO:0005829">
    <property type="term" value="C:cytosol"/>
    <property type="evidence" value="ECO:0007669"/>
    <property type="project" value="TreeGrafter"/>
</dbReference>
<comment type="similarity">
    <text evidence="2 14 16">Belongs to the thiolase-like superfamily. Beta-ketoacyl-ACP synthases family.</text>
</comment>
<protein>
    <recommendedName>
        <fullName evidence="4 14">3-oxoacyl-[acyl-carrier-protein] synthase 2</fullName>
        <ecNumber evidence="3 14">2.3.1.179</ecNumber>
    </recommendedName>
</protein>
<dbReference type="NCBIfam" id="NF005589">
    <property type="entry name" value="PRK07314.1"/>
    <property type="match status" value="1"/>
</dbReference>
<dbReference type="NCBIfam" id="TIGR03150">
    <property type="entry name" value="fabF"/>
    <property type="match status" value="1"/>
</dbReference>
<dbReference type="CDD" id="cd00834">
    <property type="entry name" value="KAS_I_II"/>
    <property type="match status" value="1"/>
</dbReference>
<dbReference type="InterPro" id="IPR018201">
    <property type="entry name" value="Ketoacyl_synth_AS"/>
</dbReference>
<comment type="catalytic activity">
    <reaction evidence="13 14">
        <text>a fatty acyl-[ACP] + malonyl-[ACP] + H(+) = a 3-oxoacyl-[ACP] + holo-[ACP] + CO2</text>
        <dbReference type="Rhea" id="RHEA:22836"/>
        <dbReference type="Rhea" id="RHEA-COMP:9623"/>
        <dbReference type="Rhea" id="RHEA-COMP:9685"/>
        <dbReference type="Rhea" id="RHEA-COMP:9916"/>
        <dbReference type="Rhea" id="RHEA-COMP:14125"/>
        <dbReference type="ChEBI" id="CHEBI:15378"/>
        <dbReference type="ChEBI" id="CHEBI:16526"/>
        <dbReference type="ChEBI" id="CHEBI:64479"/>
        <dbReference type="ChEBI" id="CHEBI:78449"/>
        <dbReference type="ChEBI" id="CHEBI:78776"/>
        <dbReference type="ChEBI" id="CHEBI:138651"/>
    </reaction>
</comment>
<keyword evidence="8" id="KW-0443">Lipid metabolism</keyword>
<dbReference type="SMART" id="SM00825">
    <property type="entry name" value="PKS_KS"/>
    <property type="match status" value="1"/>
</dbReference>
<feature type="domain" description="Ketosynthase family 3 (KS3)" evidence="17">
    <location>
        <begin position="11"/>
        <end position="415"/>
    </location>
</feature>
<dbReference type="GO" id="GO:0004315">
    <property type="term" value="F:3-oxoacyl-[acyl-carrier-protein] synthase activity"/>
    <property type="evidence" value="ECO:0007669"/>
    <property type="project" value="UniProtKB-UniRule"/>
</dbReference>
<reference evidence="18" key="1">
    <citation type="submission" date="2020-02" db="EMBL/GenBank/DDBJ databases">
        <authorList>
            <person name="Meier V. D."/>
        </authorList>
    </citation>
    <scope>NUCLEOTIDE SEQUENCE</scope>
    <source>
        <strain evidence="18">AVDCRST_MAG50</strain>
    </source>
</reference>
<dbReference type="PROSITE" id="PS00606">
    <property type="entry name" value="KS3_1"/>
    <property type="match status" value="1"/>
</dbReference>
<keyword evidence="7" id="KW-0276">Fatty acid metabolism</keyword>
<evidence type="ECO:0000256" key="15">
    <source>
        <dbReference type="PIRSR" id="PIRSR000447-1"/>
    </source>
</evidence>
<evidence type="ECO:0000256" key="16">
    <source>
        <dbReference type="RuleBase" id="RU003694"/>
    </source>
</evidence>
<evidence type="ECO:0000256" key="5">
    <source>
        <dbReference type="ARBA" id="ARBA00022516"/>
    </source>
</evidence>
<dbReference type="FunFam" id="3.40.47.10:FF:000018">
    <property type="entry name" value="3-oxoacyl-[acyl-carrier-protein] synthase 2"/>
    <property type="match status" value="1"/>
</dbReference>
<evidence type="ECO:0000256" key="6">
    <source>
        <dbReference type="ARBA" id="ARBA00022679"/>
    </source>
</evidence>
<evidence type="ECO:0000256" key="10">
    <source>
        <dbReference type="ARBA" id="ARBA00023315"/>
    </source>
</evidence>
<evidence type="ECO:0000256" key="13">
    <source>
        <dbReference type="ARBA" id="ARBA00047659"/>
    </source>
</evidence>
<feature type="active site" description="For beta-ketoacyl synthase activity" evidence="15">
    <location>
        <position position="170"/>
    </location>
</feature>
<dbReference type="InterPro" id="IPR014030">
    <property type="entry name" value="Ketoacyl_synth_N"/>
</dbReference>
<keyword evidence="9 14" id="KW-0275">Fatty acid biosynthesis</keyword>
<dbReference type="Gene3D" id="3.40.47.10">
    <property type="match status" value="1"/>
</dbReference>
<evidence type="ECO:0000256" key="14">
    <source>
        <dbReference type="PIRNR" id="PIRNR000447"/>
    </source>
</evidence>
<comment type="pathway">
    <text evidence="1 14">Lipid metabolism; fatty acid biosynthesis.</text>
</comment>
<dbReference type="PROSITE" id="PS52004">
    <property type="entry name" value="KS3_2"/>
    <property type="match status" value="1"/>
</dbReference>
<comment type="catalytic activity">
    <reaction evidence="12 14">
        <text>(9Z)-hexadecenoyl-[ACP] + malonyl-[ACP] + H(+) = 3-oxo-(11Z)-octadecenoyl-[ACP] + holo-[ACP] + CO2</text>
        <dbReference type="Rhea" id="RHEA:55040"/>
        <dbReference type="Rhea" id="RHEA-COMP:9623"/>
        <dbReference type="Rhea" id="RHEA-COMP:9685"/>
        <dbReference type="Rhea" id="RHEA-COMP:10800"/>
        <dbReference type="Rhea" id="RHEA-COMP:14074"/>
        <dbReference type="ChEBI" id="CHEBI:15378"/>
        <dbReference type="ChEBI" id="CHEBI:16526"/>
        <dbReference type="ChEBI" id="CHEBI:64479"/>
        <dbReference type="ChEBI" id="CHEBI:78449"/>
        <dbReference type="ChEBI" id="CHEBI:83989"/>
        <dbReference type="ChEBI" id="CHEBI:138538"/>
        <dbReference type="EC" id="2.3.1.179"/>
    </reaction>
</comment>
<evidence type="ECO:0000256" key="2">
    <source>
        <dbReference type="ARBA" id="ARBA00008467"/>
    </source>
</evidence>
<dbReference type="PANTHER" id="PTHR11712:SF336">
    <property type="entry name" value="3-OXOACYL-[ACYL-CARRIER-PROTEIN] SYNTHASE, MITOCHONDRIAL"/>
    <property type="match status" value="1"/>
</dbReference>
<dbReference type="SUPFAM" id="SSF53901">
    <property type="entry name" value="Thiolase-like"/>
    <property type="match status" value="2"/>
</dbReference>
<dbReference type="FunFam" id="3.40.47.10:FF:000029">
    <property type="entry name" value="3-oxoacyl-[acyl-carrier-protein] synthase 1"/>
    <property type="match status" value="1"/>
</dbReference>
<dbReference type="InterPro" id="IPR014031">
    <property type="entry name" value="Ketoacyl_synth_C"/>
</dbReference>
<organism evidence="18">
    <name type="scientific">uncultured Acidimicrobiales bacterium</name>
    <dbReference type="NCBI Taxonomy" id="310071"/>
    <lineage>
        <taxon>Bacteria</taxon>
        <taxon>Bacillati</taxon>
        <taxon>Actinomycetota</taxon>
        <taxon>Acidimicrobiia</taxon>
        <taxon>Acidimicrobiales</taxon>
        <taxon>environmental samples</taxon>
    </lineage>
</organism>
<evidence type="ECO:0000256" key="4">
    <source>
        <dbReference type="ARBA" id="ARBA00014657"/>
    </source>
</evidence>
<dbReference type="GO" id="GO:0030497">
    <property type="term" value="P:fatty acid elongation"/>
    <property type="evidence" value="ECO:0007669"/>
    <property type="project" value="UniProtKB-ARBA"/>
</dbReference>
<evidence type="ECO:0000256" key="11">
    <source>
        <dbReference type="ARBA" id="ARBA00024006"/>
    </source>
</evidence>
<evidence type="ECO:0000259" key="17">
    <source>
        <dbReference type="PROSITE" id="PS52004"/>
    </source>
</evidence>
<comment type="function">
    <text evidence="11 14">Involved in the type II fatty acid elongation cycle. Catalyzes the elongation of a wide range of acyl-ACP by the addition of two carbons from malonyl-ACP to an acyl acceptor. Can efficiently catalyze the conversion of palmitoleoyl-ACP (cis-hexadec-9-enoyl-ACP) to cis-vaccenoyl-ACP (cis-octadec-11-enoyl-ACP), an essential step in the thermal regulation of fatty acid composition.</text>
</comment>
<dbReference type="UniPathway" id="UPA00094"/>
<name>A0A6J4I371_9ACTN</name>
<evidence type="ECO:0000256" key="1">
    <source>
        <dbReference type="ARBA" id="ARBA00005194"/>
    </source>
</evidence>
<dbReference type="EC" id="2.3.1.179" evidence="3 14"/>
<accession>A0A6J4I371</accession>
<dbReference type="InterPro" id="IPR016039">
    <property type="entry name" value="Thiolase-like"/>
</dbReference>
<dbReference type="EMBL" id="CADCTF010000087">
    <property type="protein sequence ID" value="CAA9238917.1"/>
    <property type="molecule type" value="Genomic_DNA"/>
</dbReference>
<dbReference type="PIRSF" id="PIRSF000447">
    <property type="entry name" value="KAS_II"/>
    <property type="match status" value="1"/>
</dbReference>
<evidence type="ECO:0000256" key="7">
    <source>
        <dbReference type="ARBA" id="ARBA00022832"/>
    </source>
</evidence>
<dbReference type="Pfam" id="PF02801">
    <property type="entry name" value="Ketoacyl-synt_C"/>
    <property type="match status" value="1"/>
</dbReference>